<comment type="caution">
    <text evidence="3">The sequence shown here is derived from an EMBL/GenBank/DDBJ whole genome shotgun (WGS) entry which is preliminary data.</text>
</comment>
<dbReference type="AlphaFoldDB" id="A0A0B3VG75"/>
<dbReference type="SUPFAM" id="SSF53323">
    <property type="entry name" value="Pyruvate-ferredoxin oxidoreductase, PFOR, domain III"/>
    <property type="match status" value="1"/>
</dbReference>
<dbReference type="Pfam" id="PF01558">
    <property type="entry name" value="POR"/>
    <property type="match status" value="1"/>
</dbReference>
<keyword evidence="4" id="KW-1185">Reference proteome</keyword>
<dbReference type="InterPro" id="IPR011894">
    <property type="entry name" value="PorC_KorC"/>
</dbReference>
<evidence type="ECO:0000259" key="2">
    <source>
        <dbReference type="Pfam" id="PF01558"/>
    </source>
</evidence>
<keyword evidence="1" id="KW-0560">Oxidoreductase</keyword>
<proteinExistence type="predicted"/>
<accession>A0A0B3VG75</accession>
<evidence type="ECO:0000313" key="4">
    <source>
        <dbReference type="Proteomes" id="UP000031189"/>
    </source>
</evidence>
<name>A0A0B3VG75_9FIRM</name>
<sequence length="176" mass="18982">MAEIICAGFGGQGVLVAGMIITYAGMDEGKNVTWFPSYGAEMRGGTANCTVKINKDEIASPYSKKLDILIALNEVSINKFENQLKPGGTLVVNSSLVSENRDYRDDINVVKVDATNIANELDNPRGMNIVALGAMAKSTGLFDTEYLKKSIDKFFADKGKVNPKNALCFDRGVSCV</sequence>
<dbReference type="PANTHER" id="PTHR42730:SF1">
    <property type="entry name" value="2-OXOGLUTARATE SYNTHASE SUBUNIT KORC"/>
    <property type="match status" value="1"/>
</dbReference>
<dbReference type="NCBIfam" id="TIGR02175">
    <property type="entry name" value="PorC_KorC"/>
    <property type="match status" value="1"/>
</dbReference>
<dbReference type="GO" id="GO:0016625">
    <property type="term" value="F:oxidoreductase activity, acting on the aldehyde or oxo group of donors, iron-sulfur protein as acceptor"/>
    <property type="evidence" value="ECO:0007669"/>
    <property type="project" value="InterPro"/>
</dbReference>
<dbReference type="InterPro" id="IPR019752">
    <property type="entry name" value="Pyrv/ketoisovalerate_OxRed_cat"/>
</dbReference>
<protein>
    <submittedName>
        <fullName evidence="3">Oxidoreductase</fullName>
    </submittedName>
</protein>
<dbReference type="Proteomes" id="UP000031189">
    <property type="component" value="Unassembled WGS sequence"/>
</dbReference>
<evidence type="ECO:0000313" key="3">
    <source>
        <dbReference type="EMBL" id="KHS55731.1"/>
    </source>
</evidence>
<dbReference type="STRING" id="1577792.QX51_17730"/>
<dbReference type="InterPro" id="IPR052554">
    <property type="entry name" value="2-oxoglutarate_synth_KorC"/>
</dbReference>
<organism evidence="3 4">
    <name type="scientific">Terrisporobacter othiniensis</name>
    <dbReference type="NCBI Taxonomy" id="1577792"/>
    <lineage>
        <taxon>Bacteria</taxon>
        <taxon>Bacillati</taxon>
        <taxon>Bacillota</taxon>
        <taxon>Clostridia</taxon>
        <taxon>Peptostreptococcales</taxon>
        <taxon>Peptostreptococcaceae</taxon>
        <taxon>Terrisporobacter</taxon>
    </lineage>
</organism>
<dbReference type="Gene3D" id="3.40.920.10">
    <property type="entry name" value="Pyruvate-ferredoxin oxidoreductase, PFOR, domain III"/>
    <property type="match status" value="1"/>
</dbReference>
<dbReference type="EMBL" id="JWHR01000151">
    <property type="protein sequence ID" value="KHS55731.1"/>
    <property type="molecule type" value="Genomic_DNA"/>
</dbReference>
<dbReference type="RefSeq" id="WP_039681236.1">
    <property type="nucleotide sequence ID" value="NZ_JAWGXO010000020.1"/>
</dbReference>
<dbReference type="PANTHER" id="PTHR42730">
    <property type="entry name" value="2-OXOGLUTARATE SYNTHASE SUBUNIT KORC"/>
    <property type="match status" value="1"/>
</dbReference>
<dbReference type="InterPro" id="IPR002869">
    <property type="entry name" value="Pyrv_flavodox_OxRed_cen"/>
</dbReference>
<feature type="domain" description="Pyruvate/ketoisovalerate oxidoreductase catalytic" evidence="2">
    <location>
        <begin position="10"/>
        <end position="173"/>
    </location>
</feature>
<dbReference type="OrthoDB" id="9789125at2"/>
<gene>
    <name evidence="3" type="ORF">QX51_17730</name>
</gene>
<evidence type="ECO:0000256" key="1">
    <source>
        <dbReference type="ARBA" id="ARBA00023002"/>
    </source>
</evidence>
<reference evidence="3 4" key="1">
    <citation type="submission" date="2014-12" db="EMBL/GenBank/DDBJ databases">
        <title>Draft genome sequence of Terrisporobacter sp. 08-306576, isolated from the blood culture of a bacteremia patient.</title>
        <authorList>
            <person name="Lund L.C."/>
            <person name="Sydenham T.V."/>
            <person name="Hogh S.V."/>
            <person name="Skov M.N."/>
            <person name="Kemp M."/>
            <person name="Justesen U.S."/>
        </authorList>
    </citation>
    <scope>NUCLEOTIDE SEQUENCE [LARGE SCALE GENOMIC DNA]</scope>
    <source>
        <strain evidence="3 4">08-306576</strain>
    </source>
</reference>